<sequence>MKTRENISLIVNNNIPNYKTEVNKFLINQNKVLLRNMFTLMGTILFNLSMNNKMSLFNIIPKHYAYSSIAVVEDIGEQNFSIDIGSRILLSPLFKKFSIIDNIGALKTEGRFYSILPDDIDPVDAIFLPLICKALELCEDYRIIKSKPILLIGCNILGAIILKLLNLENTDSTVLLTGEDLDVKYLKEYGASKVIYEKEIDETFFNQYHNVINLTSDYCNMVQWVHSFEGNSYGIINRDVQTTAIQLLQSRELYVKDLIALHVHAECVGEIHQSIIENKFMGKALIYDW</sequence>
<name>A0A6S6R0L2_9FIRM</name>
<organism evidence="1 2">
    <name type="scientific">Anaerocolumna cellulosilytica</name>
    <dbReference type="NCBI Taxonomy" id="433286"/>
    <lineage>
        <taxon>Bacteria</taxon>
        <taxon>Bacillati</taxon>
        <taxon>Bacillota</taxon>
        <taxon>Clostridia</taxon>
        <taxon>Lachnospirales</taxon>
        <taxon>Lachnospiraceae</taxon>
        <taxon>Anaerocolumna</taxon>
    </lineage>
</organism>
<reference evidence="1 2" key="1">
    <citation type="journal article" date="2016" name="Int. J. Syst. Evol. Microbiol.">
        <title>Descriptions of Anaerotaenia torta gen. nov., sp. nov. and Anaerocolumna cellulosilytica gen. nov., sp. nov. isolated from a methanogenic reactor of cattle waste.</title>
        <authorList>
            <person name="Uek A."/>
            <person name="Ohtaki Y."/>
            <person name="Kaku N."/>
            <person name="Ueki K."/>
        </authorList>
    </citation>
    <scope>NUCLEOTIDE SEQUENCE [LARGE SCALE GENOMIC DNA]</scope>
    <source>
        <strain evidence="1 2">SN021</strain>
    </source>
</reference>
<dbReference type="EMBL" id="AP023367">
    <property type="protein sequence ID" value="BCJ94859.1"/>
    <property type="molecule type" value="Genomic_DNA"/>
</dbReference>
<gene>
    <name evidence="1" type="ORF">acsn021_24280</name>
</gene>
<evidence type="ECO:0000313" key="1">
    <source>
        <dbReference type="EMBL" id="BCJ94859.1"/>
    </source>
</evidence>
<dbReference type="KEGG" id="acel:acsn021_24280"/>
<dbReference type="Proteomes" id="UP000515561">
    <property type="component" value="Chromosome"/>
</dbReference>
<evidence type="ECO:0000313" key="2">
    <source>
        <dbReference type="Proteomes" id="UP000515561"/>
    </source>
</evidence>
<keyword evidence="2" id="KW-1185">Reference proteome</keyword>
<dbReference type="AlphaFoldDB" id="A0A6S6R0L2"/>
<dbReference type="RefSeq" id="WP_184088950.1">
    <property type="nucleotide sequence ID" value="NZ_AP023367.1"/>
</dbReference>
<protein>
    <submittedName>
        <fullName evidence="1">Uncharacterized protein</fullName>
    </submittedName>
</protein>
<proteinExistence type="predicted"/>
<accession>A0A6S6R0L2</accession>